<reference evidence="1" key="1">
    <citation type="submission" date="2024-06" db="EMBL/GenBank/DDBJ databases">
        <title>The Caenorhabditis elegans bacterial microbiome influences microsporidia infection through nutrient limitation and inhibiting parasite invasion.</title>
        <authorList>
            <person name="Tamim El Jarkass H."/>
            <person name="Castelblanco S."/>
            <person name="Kaur M."/>
            <person name="Wan Y.C."/>
            <person name="Ellis A.E."/>
            <person name="Sheldon R.D."/>
            <person name="Lien E.C."/>
            <person name="Burton N.O."/>
            <person name="Wright G.D."/>
            <person name="Reinke A.W."/>
        </authorList>
    </citation>
    <scope>NUCLEOTIDE SEQUENCE</scope>
    <source>
        <strain evidence="1">MYb327</strain>
    </source>
</reference>
<protein>
    <submittedName>
        <fullName evidence="1">Uncharacterized protein</fullName>
    </submittedName>
</protein>
<accession>A0AAU8E6T0</accession>
<dbReference type="EMBL" id="CP159258">
    <property type="protein sequence ID" value="XCG75431.1"/>
    <property type="molecule type" value="Genomic_DNA"/>
</dbReference>
<name>A0AAU8E6T0_9PSED</name>
<organism evidence="1">
    <name type="scientific">Pseudomonas sp. MYb327</name>
    <dbReference type="NCBI Taxonomy" id="2745230"/>
    <lineage>
        <taxon>Bacteria</taxon>
        <taxon>Pseudomonadati</taxon>
        <taxon>Pseudomonadota</taxon>
        <taxon>Gammaproteobacteria</taxon>
        <taxon>Pseudomonadales</taxon>
        <taxon>Pseudomonadaceae</taxon>
        <taxon>Pseudomonas</taxon>
    </lineage>
</organism>
<gene>
    <name evidence="1" type="ORF">ABVN21_04935</name>
</gene>
<dbReference type="AlphaFoldDB" id="A0AAU8E6T0"/>
<dbReference type="RefSeq" id="WP_339556862.1">
    <property type="nucleotide sequence ID" value="NZ_CP159258.1"/>
</dbReference>
<sequence length="127" mass="13258">MKVTIESVTHLHAETHVCFSTDFGGAIASWKGSPPKIGARYDVELDIDEIFVWGRNANPASGDVCSIGLVEGSIILTGNVISVGTDGVAAINVGGSVILLEIIQFSGAVPVFVDLKAEKISLFPTGM</sequence>
<proteinExistence type="predicted"/>
<evidence type="ECO:0000313" key="1">
    <source>
        <dbReference type="EMBL" id="XCG75431.1"/>
    </source>
</evidence>